<dbReference type="Proteomes" id="UP000327013">
    <property type="component" value="Chromosome 7"/>
</dbReference>
<feature type="compositionally biased region" description="Polar residues" evidence="4">
    <location>
        <begin position="952"/>
        <end position="970"/>
    </location>
</feature>
<proteinExistence type="predicted"/>
<feature type="region of interest" description="Disordered" evidence="4">
    <location>
        <begin position="774"/>
        <end position="798"/>
    </location>
</feature>
<feature type="compositionally biased region" description="Basic residues" evidence="4">
    <location>
        <begin position="285"/>
        <end position="296"/>
    </location>
</feature>
<feature type="compositionally biased region" description="Basic and acidic residues" evidence="4">
    <location>
        <begin position="127"/>
        <end position="147"/>
    </location>
</feature>
<feature type="compositionally biased region" description="Polar residues" evidence="4">
    <location>
        <begin position="875"/>
        <end position="891"/>
    </location>
</feature>
<feature type="region of interest" description="Disordered" evidence="4">
    <location>
        <begin position="874"/>
        <end position="897"/>
    </location>
</feature>
<evidence type="ECO:0000313" key="8">
    <source>
        <dbReference type="Proteomes" id="UP000327013"/>
    </source>
</evidence>
<feature type="compositionally biased region" description="Low complexity" evidence="4">
    <location>
        <begin position="783"/>
        <end position="798"/>
    </location>
</feature>
<dbReference type="PANTHER" id="PTHR31016">
    <property type="entry name" value="OS04G0228100 PROTEIN"/>
    <property type="match status" value="1"/>
</dbReference>
<protein>
    <recommendedName>
        <fullName evidence="6">Bromo domain-containing protein</fullName>
    </recommendedName>
</protein>
<feature type="region of interest" description="Disordered" evidence="4">
    <location>
        <begin position="1109"/>
        <end position="1175"/>
    </location>
</feature>
<evidence type="ECO:0000313" key="7">
    <source>
        <dbReference type="EMBL" id="KAE8098977.1"/>
    </source>
</evidence>
<accession>A0A5N6RKI5</accession>
<evidence type="ECO:0000256" key="4">
    <source>
        <dbReference type="SAM" id="MobiDB-lite"/>
    </source>
</evidence>
<dbReference type="CDD" id="cd04369">
    <property type="entry name" value="Bromodomain"/>
    <property type="match status" value="1"/>
</dbReference>
<feature type="compositionally biased region" description="Low complexity" evidence="4">
    <location>
        <begin position="1119"/>
        <end position="1131"/>
    </location>
</feature>
<dbReference type="EMBL" id="CM017327">
    <property type="protein sequence ID" value="KAE8098977.1"/>
    <property type="molecule type" value="Genomic_DNA"/>
</dbReference>
<dbReference type="SUPFAM" id="SSF47370">
    <property type="entry name" value="Bromodomain"/>
    <property type="match status" value="1"/>
</dbReference>
<dbReference type="AlphaFoldDB" id="A0A5N6RKI5"/>
<organism evidence="7 8">
    <name type="scientific">Carpinus fangiana</name>
    <dbReference type="NCBI Taxonomy" id="176857"/>
    <lineage>
        <taxon>Eukaryota</taxon>
        <taxon>Viridiplantae</taxon>
        <taxon>Streptophyta</taxon>
        <taxon>Embryophyta</taxon>
        <taxon>Tracheophyta</taxon>
        <taxon>Spermatophyta</taxon>
        <taxon>Magnoliopsida</taxon>
        <taxon>eudicotyledons</taxon>
        <taxon>Gunneridae</taxon>
        <taxon>Pentapetalae</taxon>
        <taxon>rosids</taxon>
        <taxon>fabids</taxon>
        <taxon>Fagales</taxon>
        <taxon>Betulaceae</taxon>
        <taxon>Carpinus</taxon>
    </lineage>
</organism>
<dbReference type="Pfam" id="PF00439">
    <property type="entry name" value="Bromodomain"/>
    <property type="match status" value="1"/>
</dbReference>
<feature type="region of interest" description="Disordered" evidence="4">
    <location>
        <begin position="285"/>
        <end position="324"/>
    </location>
</feature>
<feature type="region of interest" description="Disordered" evidence="4">
    <location>
        <begin position="945"/>
        <end position="970"/>
    </location>
</feature>
<evidence type="ECO:0000256" key="1">
    <source>
        <dbReference type="ARBA" id="ARBA00023117"/>
    </source>
</evidence>
<dbReference type="Gene3D" id="1.20.920.10">
    <property type="entry name" value="Bromodomain-like"/>
    <property type="match status" value="1"/>
</dbReference>
<evidence type="ECO:0000256" key="2">
    <source>
        <dbReference type="PROSITE-ProRule" id="PRU00035"/>
    </source>
</evidence>
<keyword evidence="8" id="KW-1185">Reference proteome</keyword>
<dbReference type="PRINTS" id="PR00503">
    <property type="entry name" value="BROMODOMAIN"/>
</dbReference>
<evidence type="ECO:0000256" key="3">
    <source>
        <dbReference type="SAM" id="Coils"/>
    </source>
</evidence>
<keyword evidence="3" id="KW-0175">Coiled coil</keyword>
<dbReference type="PANTHER" id="PTHR31016:SF20">
    <property type="entry name" value="HEAT-INDUCIBLE TRANSCRIPTION REPRESSOR-RELATED"/>
    <property type="match status" value="1"/>
</dbReference>
<dbReference type="PROSITE" id="PS00633">
    <property type="entry name" value="BROMODOMAIN_1"/>
    <property type="match status" value="1"/>
</dbReference>
<feature type="domain" description="Bromo" evidence="6">
    <location>
        <begin position="183"/>
        <end position="253"/>
    </location>
</feature>
<dbReference type="InterPro" id="IPR001487">
    <property type="entry name" value="Bromodomain"/>
</dbReference>
<dbReference type="PROSITE" id="PS50014">
    <property type="entry name" value="BROMODOMAIN_2"/>
    <property type="match status" value="1"/>
</dbReference>
<name>A0A5N6RKI5_9ROSI</name>
<keyword evidence="5" id="KW-0812">Transmembrane</keyword>
<dbReference type="InterPro" id="IPR036427">
    <property type="entry name" value="Bromodomain-like_sf"/>
</dbReference>
<keyword evidence="5" id="KW-1133">Transmembrane helix</keyword>
<sequence>MGNGQGATLQTRTTKKRKIRPVQEVAATSLSTRLQKVYFFLLLLFLLLFSPTIAIIHKVVRKWCCNKKMSTGYDALFFWVLGKGKYAWVSNRSKRGGCVDNIYPQLCSASFVFNFPIQNDMQGGRKPNYEDQDTKNDQPVVERSEDSPIHEYHAPKTSLPFGVPSAPWMPEKRVLQLILDILQRRDTHEIFAEPVDPNEVEDYYEIIEEPMDFGTMRAKLHEGMYQSLDQFEHDVLLIPKNAMHFNSSATIYFRQARAIHELAQKIFHILKTDPENFELEFSETRRRRRRRRNGRRHQVEARGSIKSSCPKLPTNEKSSSITDISSKTMPSFGNSLNLRRSFQLCSQYSGIATCNDAIDHEVLSGVEDGRRFRSFGADRRCTYKPWMSFLNENESNFSTIYGTLKPLEHVNQQDIGYRESLMLFVKDLGPTAQMIAEQKLLGLSAEASKYQTSNYWFQAQKCHTDMESNSAELGPSTLNTIITTPKPQNFLDHPYGQPSVVRNSCDRSNLVDADKRKDANVGDKLGIPGDAMEVTPYSNLKNGLGAFNWEVHASDEEKNLGVFGNDKINEVRLGSYSFTAGTGDLNCLVAKFQNTGRKLTTLESNEGNSDHQAQLDSDSPLQNSYTCPSTSWSLRNMGEKSSLEYPRSNDQVIAAGGPSYGVSQASQFIFDLPYLRTRLDQMSCWTSTQPRSSAAPTEPDHHLTTPIAIEDGLPPLGIHFQQSPLLLLLKDVGTYFESKGNGVEIFLRTFLSRRGGGGGGAGITRASTFKEEVHLPPDDKQSNDSSNSSSSLAAQAIRASAAHRESSLSSAYADSAFAPTHQPRPLKSFPAYGDTSTKSESKSGFWGVLARKAKAILEDDNMSQQQDIPHRMRSQAFNTPTGGQQSYQSPESFRKMDNPKLRKGLDAITSSLNHIGDTFEKAFEEGRTIVENKTADIIQETRKLQIKRRGNNSEAPIQSPNVNNSWQDPTQPNIQTNRETQLKASRDVAMATAAKAKLLLRELKTIKADLAFAKERCAQLEDENKLLRENREKGDHRADDDLIRLQLETLLAEKSRLANENSIYARENRFLREIVEYHQLTMQDVVYIDEGIEEVTEVYPISIPRMLSISPPPSPTSPRLPSEISPSVSPPEMKEIFPVPMPPQENKDVVESEVPQSLSSSVAEEEDTKRPILSS</sequence>
<dbReference type="SMART" id="SM00297">
    <property type="entry name" value="BROMO"/>
    <property type="match status" value="1"/>
</dbReference>
<keyword evidence="1 2" id="KW-0103">Bromodomain</keyword>
<feature type="region of interest" description="Disordered" evidence="4">
    <location>
        <begin position="819"/>
        <end position="841"/>
    </location>
</feature>
<dbReference type="OrthoDB" id="21449at2759"/>
<dbReference type="InterPro" id="IPR018359">
    <property type="entry name" value="Bromodomain_CS"/>
</dbReference>
<gene>
    <name evidence="7" type="ORF">FH972_016996</name>
</gene>
<evidence type="ECO:0000256" key="5">
    <source>
        <dbReference type="SAM" id="Phobius"/>
    </source>
</evidence>
<feature type="region of interest" description="Disordered" evidence="4">
    <location>
        <begin position="604"/>
        <end position="624"/>
    </location>
</feature>
<feature type="coiled-coil region" evidence="3">
    <location>
        <begin position="996"/>
        <end position="1067"/>
    </location>
</feature>
<feature type="region of interest" description="Disordered" evidence="4">
    <location>
        <begin position="122"/>
        <end position="147"/>
    </location>
</feature>
<evidence type="ECO:0000259" key="6">
    <source>
        <dbReference type="PROSITE" id="PS50014"/>
    </source>
</evidence>
<reference evidence="7 8" key="1">
    <citation type="submission" date="2019-06" db="EMBL/GenBank/DDBJ databases">
        <title>A chromosomal-level reference genome of Carpinus fangiana (Coryloideae, Betulaceae).</title>
        <authorList>
            <person name="Yang X."/>
            <person name="Wang Z."/>
            <person name="Zhang L."/>
            <person name="Hao G."/>
            <person name="Liu J."/>
            <person name="Yang Y."/>
        </authorList>
    </citation>
    <scope>NUCLEOTIDE SEQUENCE [LARGE SCALE GENOMIC DNA]</scope>
    <source>
        <strain evidence="7">Cfa_2016G</strain>
        <tissue evidence="7">Leaf</tissue>
    </source>
</reference>
<feature type="transmembrane region" description="Helical" evidence="5">
    <location>
        <begin position="37"/>
        <end position="60"/>
    </location>
</feature>
<keyword evidence="5" id="KW-0472">Membrane</keyword>